<feature type="transmembrane region" description="Helical" evidence="6">
    <location>
        <begin position="215"/>
        <end position="235"/>
    </location>
</feature>
<feature type="transmembrane region" description="Helical" evidence="6">
    <location>
        <begin position="306"/>
        <end position="325"/>
    </location>
</feature>
<keyword evidence="3 6" id="KW-0812">Transmembrane</keyword>
<evidence type="ECO:0000256" key="6">
    <source>
        <dbReference type="SAM" id="Phobius"/>
    </source>
</evidence>
<sequence>MNLAKSSVKVAIATGGSAAITFGGIALFARLLSASELGVFFLFEALLGMLFIPADFGIRGALQKRISEGNRPGQMLTTAVLLKIVPLTIVVAAVLLARPWINRYVGTEIAVLLAVAIVCYEAFQLTIDILSGELRVGDTASVRVAPKAIWLVSGVAFVEAGYGVHGLIYATILGYVLSFVWGFYRRSTPFRRPTFSEAHSLTSYSRYNFISAISGYFYSWMDVALIGLFLTTAHVSAYESAWRVSAVAVIGSTAIAKTIFPQMSRWDAKQAINQIEGLIPRAVGPSMMLVIPAFFGVALFARDILYFVFGSEYAIAWVALIILMAEKILQSVHSITGRSLKAIDHPELAAKAALFAIAVNLALNVPLIQLYGIVGAAVATALSFVVNTVLCMKYLSRFLTIELPWRDLAWIGASSMGMSAVLVGLRSVVSVDSLLHLLAMILVGVLTYGAFVLASPPLRREVFQVVQMLQSNQSPGDVAKGDD</sequence>
<dbReference type="RefSeq" id="WP_089811032.1">
    <property type="nucleotide sequence ID" value="NZ_FOYT01000006.1"/>
</dbReference>
<feature type="transmembrane region" description="Helical" evidence="6">
    <location>
        <begin position="281"/>
        <end position="300"/>
    </location>
</feature>
<keyword evidence="4 6" id="KW-1133">Transmembrane helix</keyword>
<feature type="transmembrane region" description="Helical" evidence="6">
    <location>
        <begin position="434"/>
        <end position="454"/>
    </location>
</feature>
<keyword evidence="5 6" id="KW-0472">Membrane</keyword>
<evidence type="ECO:0000256" key="2">
    <source>
        <dbReference type="ARBA" id="ARBA00022475"/>
    </source>
</evidence>
<feature type="transmembrane region" description="Helical" evidence="6">
    <location>
        <begin position="12"/>
        <end position="32"/>
    </location>
</feature>
<evidence type="ECO:0000256" key="1">
    <source>
        <dbReference type="ARBA" id="ARBA00004651"/>
    </source>
</evidence>
<organism evidence="7 8">
    <name type="scientific">Halogeometricum rufum</name>
    <dbReference type="NCBI Taxonomy" id="553469"/>
    <lineage>
        <taxon>Archaea</taxon>
        <taxon>Methanobacteriati</taxon>
        <taxon>Methanobacteriota</taxon>
        <taxon>Stenosarchaea group</taxon>
        <taxon>Halobacteria</taxon>
        <taxon>Halobacteriales</taxon>
        <taxon>Haloferacaceae</taxon>
        <taxon>Halogeometricum</taxon>
    </lineage>
</organism>
<keyword evidence="2" id="KW-1003">Cell membrane</keyword>
<dbReference type="EMBL" id="FOYT01000006">
    <property type="protein sequence ID" value="SFR73822.1"/>
    <property type="molecule type" value="Genomic_DNA"/>
</dbReference>
<evidence type="ECO:0000256" key="3">
    <source>
        <dbReference type="ARBA" id="ARBA00022692"/>
    </source>
</evidence>
<dbReference type="PANTHER" id="PTHR30250:SF11">
    <property type="entry name" value="O-ANTIGEN TRANSPORTER-RELATED"/>
    <property type="match status" value="1"/>
</dbReference>
<dbReference type="PANTHER" id="PTHR30250">
    <property type="entry name" value="PST FAMILY PREDICTED COLANIC ACID TRANSPORTER"/>
    <property type="match status" value="1"/>
</dbReference>
<dbReference type="CDD" id="cd13128">
    <property type="entry name" value="MATE_Wzx_like"/>
    <property type="match status" value="1"/>
</dbReference>
<protein>
    <submittedName>
        <fullName evidence="7">Membrane protein involved in the export of O-antigen and teichoic acid</fullName>
    </submittedName>
</protein>
<keyword evidence="8" id="KW-1185">Reference proteome</keyword>
<dbReference type="Pfam" id="PF13440">
    <property type="entry name" value="Polysacc_synt_3"/>
    <property type="match status" value="1"/>
</dbReference>
<feature type="transmembrane region" description="Helical" evidence="6">
    <location>
        <begin position="373"/>
        <end position="396"/>
    </location>
</feature>
<feature type="transmembrane region" description="Helical" evidence="6">
    <location>
        <begin position="104"/>
        <end position="123"/>
    </location>
</feature>
<accession>A0A1I6J478</accession>
<reference evidence="8" key="1">
    <citation type="submission" date="2016-10" db="EMBL/GenBank/DDBJ databases">
        <authorList>
            <person name="Varghese N."/>
            <person name="Submissions S."/>
        </authorList>
    </citation>
    <scope>NUCLEOTIDE SEQUENCE [LARGE SCALE GENOMIC DNA]</scope>
    <source>
        <strain evidence="8">CGMCC 1.7736</strain>
    </source>
</reference>
<name>A0A1I6J478_9EURY</name>
<dbReference type="AlphaFoldDB" id="A0A1I6J478"/>
<feature type="transmembrane region" description="Helical" evidence="6">
    <location>
        <begin position="79"/>
        <end position="98"/>
    </location>
</feature>
<feature type="transmembrane region" description="Helical" evidence="6">
    <location>
        <begin position="167"/>
        <end position="184"/>
    </location>
</feature>
<dbReference type="STRING" id="553469.SAMN04487947_4028"/>
<dbReference type="OrthoDB" id="112053at2157"/>
<feature type="transmembrane region" description="Helical" evidence="6">
    <location>
        <begin position="38"/>
        <end position="58"/>
    </location>
</feature>
<proteinExistence type="predicted"/>
<evidence type="ECO:0000256" key="4">
    <source>
        <dbReference type="ARBA" id="ARBA00022989"/>
    </source>
</evidence>
<comment type="subcellular location">
    <subcellularLocation>
        <location evidence="1">Cell membrane</location>
        <topology evidence="1">Multi-pass membrane protein</topology>
    </subcellularLocation>
</comment>
<evidence type="ECO:0000313" key="7">
    <source>
        <dbReference type="EMBL" id="SFR73822.1"/>
    </source>
</evidence>
<dbReference type="Proteomes" id="UP000198531">
    <property type="component" value="Unassembled WGS sequence"/>
</dbReference>
<feature type="transmembrane region" description="Helical" evidence="6">
    <location>
        <begin position="408"/>
        <end position="428"/>
    </location>
</feature>
<dbReference type="InterPro" id="IPR050833">
    <property type="entry name" value="Poly_Biosynth_Transport"/>
</dbReference>
<gene>
    <name evidence="7" type="ORF">SAMN04487947_4028</name>
</gene>
<dbReference type="GO" id="GO:0005886">
    <property type="term" value="C:plasma membrane"/>
    <property type="evidence" value="ECO:0007669"/>
    <property type="project" value="UniProtKB-SubCell"/>
</dbReference>
<evidence type="ECO:0000313" key="8">
    <source>
        <dbReference type="Proteomes" id="UP000198531"/>
    </source>
</evidence>
<evidence type="ECO:0000256" key="5">
    <source>
        <dbReference type="ARBA" id="ARBA00023136"/>
    </source>
</evidence>